<keyword evidence="3" id="KW-1185">Reference proteome</keyword>
<reference evidence="2 3" key="1">
    <citation type="journal article" date="2023" name="Int. J. Syst. Evol. Microbiol.">
        <title>Streptococcus sciuri sp. nov., Staphylococcus marylandisciuri sp. nov. and Staphylococcus americanisciuri sp. nov., isolated from faeces of eastern grey squirrel (Sciurus carolinensis).</title>
        <authorList>
            <person name="Volokhov D.V."/>
            <person name="Zagorodnyaya T.A."/>
            <person name="Furtak V.A."/>
            <person name="Nattanmai G."/>
            <person name="Randall L."/>
            <person name="Jose S."/>
            <person name="Gao Y."/>
            <person name="Eisenberg T."/>
            <person name="Delmonte P."/>
            <person name="Blom J."/>
            <person name="Mitchell K.K."/>
        </authorList>
    </citation>
    <scope>NUCLEOTIDE SEQUENCE [LARGE SCALE GENOMIC DNA]</scope>
    <source>
        <strain evidence="2 3">GRT3</strain>
    </source>
</reference>
<dbReference type="RefSeq" id="WP_259197721.1">
    <property type="nucleotide sequence ID" value="NZ_JANUXY010000001.1"/>
</dbReference>
<keyword evidence="1" id="KW-0812">Transmembrane</keyword>
<comment type="caution">
    <text evidence="2">The sequence shown here is derived from an EMBL/GenBank/DDBJ whole genome shotgun (WGS) entry which is preliminary data.</text>
</comment>
<sequence length="64" mass="7229">MKTLKDNYMSLFIIFFAVILSLTLQYLFNLPLIAGAFIGVLLGIISGFVLQKMRNKDDKNSNSK</sequence>
<dbReference type="Proteomes" id="UP001205609">
    <property type="component" value="Unassembled WGS sequence"/>
</dbReference>
<feature type="transmembrane region" description="Helical" evidence="1">
    <location>
        <begin position="32"/>
        <end position="50"/>
    </location>
</feature>
<name>A0ABT2EYM0_9STAP</name>
<proteinExistence type="predicted"/>
<feature type="transmembrane region" description="Helical" evidence="1">
    <location>
        <begin position="7"/>
        <end position="26"/>
    </location>
</feature>
<evidence type="ECO:0000313" key="3">
    <source>
        <dbReference type="Proteomes" id="UP001205609"/>
    </source>
</evidence>
<keyword evidence="1" id="KW-0472">Membrane</keyword>
<keyword evidence="1" id="KW-1133">Transmembrane helix</keyword>
<gene>
    <name evidence="2" type="ORF">NXS11_00415</name>
</gene>
<evidence type="ECO:0000256" key="1">
    <source>
        <dbReference type="SAM" id="Phobius"/>
    </source>
</evidence>
<evidence type="ECO:0000313" key="2">
    <source>
        <dbReference type="EMBL" id="MCS4485348.1"/>
    </source>
</evidence>
<dbReference type="EMBL" id="JANUXY010000001">
    <property type="protein sequence ID" value="MCS4485348.1"/>
    <property type="molecule type" value="Genomic_DNA"/>
</dbReference>
<accession>A0ABT2EYM0</accession>
<organism evidence="2 3">
    <name type="scientific">Staphylococcus americanisciuri</name>
    <dbReference type="NCBI Taxonomy" id="2973940"/>
    <lineage>
        <taxon>Bacteria</taxon>
        <taxon>Bacillati</taxon>
        <taxon>Bacillota</taxon>
        <taxon>Bacilli</taxon>
        <taxon>Bacillales</taxon>
        <taxon>Staphylococcaceae</taxon>
        <taxon>Staphylococcus</taxon>
    </lineage>
</organism>
<evidence type="ECO:0008006" key="4">
    <source>
        <dbReference type="Google" id="ProtNLM"/>
    </source>
</evidence>
<protein>
    <recommendedName>
        <fullName evidence="4">LapA family protein</fullName>
    </recommendedName>
</protein>